<evidence type="ECO:0000313" key="2">
    <source>
        <dbReference type="Proteomes" id="UP000035489"/>
    </source>
</evidence>
<dbReference type="Proteomes" id="UP000035489">
    <property type="component" value="Unassembled WGS sequence"/>
</dbReference>
<dbReference type="RefSeq" id="WP_047189676.1">
    <property type="nucleotide sequence ID" value="NZ_LCYG01000033.1"/>
</dbReference>
<organism evidence="1 2">
    <name type="scientific">Microvirga vignae</name>
    <dbReference type="NCBI Taxonomy" id="1225564"/>
    <lineage>
        <taxon>Bacteria</taxon>
        <taxon>Pseudomonadati</taxon>
        <taxon>Pseudomonadota</taxon>
        <taxon>Alphaproteobacteria</taxon>
        <taxon>Hyphomicrobiales</taxon>
        <taxon>Methylobacteriaceae</taxon>
        <taxon>Microvirga</taxon>
    </lineage>
</organism>
<comment type="caution">
    <text evidence="1">The sequence shown here is derived from an EMBL/GenBank/DDBJ whole genome shotgun (WGS) entry which is preliminary data.</text>
</comment>
<keyword evidence="2" id="KW-1185">Reference proteome</keyword>
<dbReference type="AlphaFoldDB" id="A0A0H1RBQ9"/>
<proteinExistence type="predicted"/>
<accession>A0A0H1RBQ9</accession>
<dbReference type="EMBL" id="LCYG01000033">
    <property type="protein sequence ID" value="KLK92474.1"/>
    <property type="molecule type" value="Genomic_DNA"/>
</dbReference>
<gene>
    <name evidence="1" type="ORF">AA309_14145</name>
</gene>
<evidence type="ECO:0000313" key="1">
    <source>
        <dbReference type="EMBL" id="KLK92474.1"/>
    </source>
</evidence>
<dbReference type="OrthoDB" id="8020408at2"/>
<reference evidence="1 2" key="1">
    <citation type="submission" date="2015-05" db="EMBL/GenBank/DDBJ databases">
        <title>Draft genome sequence of Microvirga vignae strain BR3299, a novel nitrogen fixing bacteria isolated from Brazil semi-aired region.</title>
        <authorList>
            <person name="Zilli J.E."/>
            <person name="Passos S.R."/>
            <person name="Leite J."/>
            <person name="Baldani J.I."/>
            <person name="Xavier G.R."/>
            <person name="Rumjaneck N.G."/>
            <person name="Simoes-Araujo J.L."/>
        </authorList>
    </citation>
    <scope>NUCLEOTIDE SEQUENCE [LARGE SCALE GENOMIC DNA]</scope>
    <source>
        <strain evidence="1 2">BR3299</strain>
    </source>
</reference>
<protein>
    <submittedName>
        <fullName evidence="1">Uncharacterized protein</fullName>
    </submittedName>
</protein>
<name>A0A0H1RBQ9_9HYPH</name>
<dbReference type="PATRIC" id="fig|1225564.3.peg.3694"/>
<sequence>MIETYQRIDVHTMALVREFAEHHGCSVEVALKFLLKTGRSPQKAGEDDEAYAARLDDLPDPVIVEYRAFEPANEPANDV</sequence>